<dbReference type="InterPro" id="IPR019606">
    <property type="entry name" value="GerMN"/>
</dbReference>
<reference evidence="4" key="1">
    <citation type="submission" date="2023-07" db="EMBL/GenBank/DDBJ databases">
        <authorList>
            <person name="Luz R."/>
            <person name="Cordeiro R."/>
            <person name="Fonseca A."/>
            <person name="Goncalves V."/>
        </authorList>
    </citation>
    <scope>NUCLEOTIDE SEQUENCE [LARGE SCALE GENOMIC DNA]</scope>
    <source>
        <strain evidence="4">BACA0444</strain>
    </source>
</reference>
<dbReference type="Pfam" id="PF10646">
    <property type="entry name" value="Germane"/>
    <property type="match status" value="1"/>
</dbReference>
<evidence type="ECO:0000256" key="1">
    <source>
        <dbReference type="SAM" id="Phobius"/>
    </source>
</evidence>
<evidence type="ECO:0000313" key="4">
    <source>
        <dbReference type="Proteomes" id="UP001268256"/>
    </source>
</evidence>
<gene>
    <name evidence="3" type="ORF">RIF25_04625</name>
</gene>
<protein>
    <submittedName>
        <fullName evidence="3">GerMN domain-containing protein</fullName>
    </submittedName>
</protein>
<keyword evidence="1" id="KW-0812">Transmembrane</keyword>
<dbReference type="RefSeq" id="WP_322877371.1">
    <property type="nucleotide sequence ID" value="NZ_JAVMIP010000002.1"/>
</dbReference>
<name>A0AAE4FPX9_9CYAN</name>
<feature type="transmembrane region" description="Helical" evidence="1">
    <location>
        <begin position="12"/>
        <end position="32"/>
    </location>
</feature>
<evidence type="ECO:0000259" key="2">
    <source>
        <dbReference type="SMART" id="SM00909"/>
    </source>
</evidence>
<dbReference type="AlphaFoldDB" id="A0AAE4FPX9"/>
<keyword evidence="1" id="KW-1133">Transmembrane helix</keyword>
<evidence type="ECO:0000313" key="3">
    <source>
        <dbReference type="EMBL" id="MDS3860089.1"/>
    </source>
</evidence>
<accession>A0AAE4FPX9</accession>
<dbReference type="EMBL" id="JAVMIP010000002">
    <property type="protein sequence ID" value="MDS3860089.1"/>
    <property type="molecule type" value="Genomic_DNA"/>
</dbReference>
<comment type="caution">
    <text evidence="3">The sequence shown here is derived from an EMBL/GenBank/DDBJ whole genome shotgun (WGS) entry which is preliminary data.</text>
</comment>
<dbReference type="Proteomes" id="UP001268256">
    <property type="component" value="Unassembled WGS sequence"/>
</dbReference>
<keyword evidence="4" id="KW-1185">Reference proteome</keyword>
<sequence>MPGQEQKRIRGWGWGLGLVALVAIGGTAWWTFQSQAPQSVAPTPTSSPAVVSGQVELYWLNADGTGLVKTPLNLGPIPENASTVEVLTAGFSQLLSGPDAPTLTTTIPAGTKLETLDVKPDGIYINLSKEFKEGGGSTSMQGRLGQVLYTATSLNPTQPVWLSVNGQPLTVLGGEGLEVKQPLTRAEFEQSFALTPSKTQE</sequence>
<feature type="domain" description="GerMN" evidence="2">
    <location>
        <begin position="87"/>
        <end position="173"/>
    </location>
</feature>
<keyword evidence="1" id="KW-0472">Membrane</keyword>
<dbReference type="SMART" id="SM00909">
    <property type="entry name" value="Germane"/>
    <property type="match status" value="1"/>
</dbReference>
<proteinExistence type="predicted"/>
<organism evidence="3 4">
    <name type="scientific">Pseudocalidococcus azoricus BACA0444</name>
    <dbReference type="NCBI Taxonomy" id="2918990"/>
    <lineage>
        <taxon>Bacteria</taxon>
        <taxon>Bacillati</taxon>
        <taxon>Cyanobacteriota</taxon>
        <taxon>Cyanophyceae</taxon>
        <taxon>Acaryochloridales</taxon>
        <taxon>Thermosynechococcaceae</taxon>
        <taxon>Pseudocalidococcus</taxon>
        <taxon>Pseudocalidococcus azoricus</taxon>
    </lineage>
</organism>